<dbReference type="EMBL" id="CP036317">
    <property type="protein sequence ID" value="QDV18211.1"/>
    <property type="molecule type" value="Genomic_DNA"/>
</dbReference>
<keyword evidence="1" id="KW-1133">Transmembrane helix</keyword>
<name>A0A518FPD3_9PLAN</name>
<sequence>MTEQTQSRSWLLWGGIFAGIMLFVLVVGGVVLAALSGGYSSGTLSSGRLVTTHSDSWNLESRYEKDTVSIKTAGFKIQVTPGRVDVDGQRVAYLDTAAKNVAVDVKSGEITVHADGKWVVTIRR</sequence>
<reference evidence="2 3" key="1">
    <citation type="submission" date="2019-02" db="EMBL/GenBank/DDBJ databases">
        <title>Deep-cultivation of Planctomycetes and their phenomic and genomic characterization uncovers novel biology.</title>
        <authorList>
            <person name="Wiegand S."/>
            <person name="Jogler M."/>
            <person name="Boedeker C."/>
            <person name="Pinto D."/>
            <person name="Vollmers J."/>
            <person name="Rivas-Marin E."/>
            <person name="Kohn T."/>
            <person name="Peeters S.H."/>
            <person name="Heuer A."/>
            <person name="Rast P."/>
            <person name="Oberbeckmann S."/>
            <person name="Bunk B."/>
            <person name="Jeske O."/>
            <person name="Meyerdierks A."/>
            <person name="Storesund J.E."/>
            <person name="Kallscheuer N."/>
            <person name="Luecker S."/>
            <person name="Lage O.M."/>
            <person name="Pohl T."/>
            <person name="Merkel B.J."/>
            <person name="Hornburger P."/>
            <person name="Mueller R.-W."/>
            <person name="Bruemmer F."/>
            <person name="Labrenz M."/>
            <person name="Spormann A.M."/>
            <person name="Op den Camp H."/>
            <person name="Overmann J."/>
            <person name="Amann R."/>
            <person name="Jetten M.S.M."/>
            <person name="Mascher T."/>
            <person name="Medema M.H."/>
            <person name="Devos D.P."/>
            <person name="Kaster A.-K."/>
            <person name="Ovreas L."/>
            <person name="Rohde M."/>
            <person name="Galperin M.Y."/>
            <person name="Jogler C."/>
        </authorList>
    </citation>
    <scope>NUCLEOTIDE SEQUENCE [LARGE SCALE GENOMIC DNA]</scope>
    <source>
        <strain evidence="2 3">Pan153</strain>
    </source>
</reference>
<evidence type="ECO:0000313" key="2">
    <source>
        <dbReference type="EMBL" id="QDV18211.1"/>
    </source>
</evidence>
<dbReference type="OrthoDB" id="292177at2"/>
<keyword evidence="1" id="KW-0472">Membrane</keyword>
<dbReference type="Proteomes" id="UP000320839">
    <property type="component" value="Chromosome"/>
</dbReference>
<gene>
    <name evidence="2" type="ORF">Pan153_28680</name>
</gene>
<evidence type="ECO:0000313" key="3">
    <source>
        <dbReference type="Proteomes" id="UP000320839"/>
    </source>
</evidence>
<protein>
    <submittedName>
        <fullName evidence="2">Uncharacterized protein</fullName>
    </submittedName>
</protein>
<accession>A0A518FPD3</accession>
<evidence type="ECO:0000256" key="1">
    <source>
        <dbReference type="SAM" id="Phobius"/>
    </source>
</evidence>
<keyword evidence="1" id="KW-0812">Transmembrane</keyword>
<proteinExistence type="predicted"/>
<dbReference type="RefSeq" id="WP_145456432.1">
    <property type="nucleotide sequence ID" value="NZ_CP036317.1"/>
</dbReference>
<dbReference type="AlphaFoldDB" id="A0A518FPD3"/>
<organism evidence="2 3">
    <name type="scientific">Gimesia panareensis</name>
    <dbReference type="NCBI Taxonomy" id="2527978"/>
    <lineage>
        <taxon>Bacteria</taxon>
        <taxon>Pseudomonadati</taxon>
        <taxon>Planctomycetota</taxon>
        <taxon>Planctomycetia</taxon>
        <taxon>Planctomycetales</taxon>
        <taxon>Planctomycetaceae</taxon>
        <taxon>Gimesia</taxon>
    </lineage>
</organism>
<feature type="transmembrane region" description="Helical" evidence="1">
    <location>
        <begin position="12"/>
        <end position="35"/>
    </location>
</feature>